<reference evidence="2" key="1">
    <citation type="journal article" date="2020" name="New Phytol.">
        <title>Comparative genomics reveals dynamic genome evolution in host specialist ectomycorrhizal fungi.</title>
        <authorList>
            <person name="Lofgren L.A."/>
            <person name="Nguyen N.H."/>
            <person name="Vilgalys R."/>
            <person name="Ruytinx J."/>
            <person name="Liao H.L."/>
            <person name="Branco S."/>
            <person name="Kuo A."/>
            <person name="LaButti K."/>
            <person name="Lipzen A."/>
            <person name="Andreopoulos W."/>
            <person name="Pangilinan J."/>
            <person name="Riley R."/>
            <person name="Hundley H."/>
            <person name="Na H."/>
            <person name="Barry K."/>
            <person name="Grigoriev I.V."/>
            <person name="Stajich J.E."/>
            <person name="Kennedy P.G."/>
        </authorList>
    </citation>
    <scope>NUCLEOTIDE SEQUENCE</scope>
    <source>
        <strain evidence="2">MN1</strain>
    </source>
</reference>
<comment type="caution">
    <text evidence="2">The sequence shown here is derived from an EMBL/GenBank/DDBJ whole genome shotgun (WGS) entry which is preliminary data.</text>
</comment>
<sequence length="409" mass="44856">MALSAFSVLAKKTTSYFHHTDTLVQHLSTNSADACILFYEGKKTAASNNNECPSGKDKGEIHRFLAKLIFKDSDYLAAYAEDPKKFDVTVGNHIISLEKSFKEQLNKFNKTGAGVTPLDENAAANLHKQVLLKFPCWESTMPGTSIHLFIHLPPPNPQLPPSNPQLPLQDSWLPLPNQLDTGAQHSPPAYLPPSHHPPSHFTSARGSPVEDSYADDNSPLSALLGNTLDVLDGDINMYDDDNDDDGVEYNSSQHHVISSPPKVVEHKQQYTASPSPPPVKTNAFILPWKPQTLAYHSYVAFGSASPGSQAPCRPPSFTSSLGISHSRSTPSSTASSSYLLTDYRILPMASQTLLSAKPQNLASSKKKRTWATDVKGHLSMLNNKIQSMQSDMSEHQGSRNECYAIKMNY</sequence>
<dbReference type="OrthoDB" id="2693280at2759"/>
<gene>
    <name evidence="2" type="ORF">BJ212DRAFT_1305699</name>
</gene>
<dbReference type="Proteomes" id="UP000807769">
    <property type="component" value="Unassembled WGS sequence"/>
</dbReference>
<dbReference type="AlphaFoldDB" id="A0A9P7DMT8"/>
<evidence type="ECO:0000256" key="1">
    <source>
        <dbReference type="SAM" id="MobiDB-lite"/>
    </source>
</evidence>
<dbReference type="EMBL" id="JABBWG010000167">
    <property type="protein sequence ID" value="KAG1798718.1"/>
    <property type="molecule type" value="Genomic_DNA"/>
</dbReference>
<proteinExistence type="predicted"/>
<dbReference type="GeneID" id="64627792"/>
<keyword evidence="3" id="KW-1185">Reference proteome</keyword>
<evidence type="ECO:0000313" key="2">
    <source>
        <dbReference type="EMBL" id="KAG1798718.1"/>
    </source>
</evidence>
<evidence type="ECO:0000313" key="3">
    <source>
        <dbReference type="Proteomes" id="UP000807769"/>
    </source>
</evidence>
<protein>
    <submittedName>
        <fullName evidence="2">Uncharacterized protein</fullName>
    </submittedName>
</protein>
<feature type="region of interest" description="Disordered" evidence="1">
    <location>
        <begin position="157"/>
        <end position="218"/>
    </location>
</feature>
<accession>A0A9P7DMT8</accession>
<dbReference type="RefSeq" id="XP_041185636.1">
    <property type="nucleotide sequence ID" value="XM_041333775.1"/>
</dbReference>
<name>A0A9P7DMT8_9AGAM</name>
<organism evidence="2 3">
    <name type="scientific">Suillus subaureus</name>
    <dbReference type="NCBI Taxonomy" id="48587"/>
    <lineage>
        <taxon>Eukaryota</taxon>
        <taxon>Fungi</taxon>
        <taxon>Dikarya</taxon>
        <taxon>Basidiomycota</taxon>
        <taxon>Agaricomycotina</taxon>
        <taxon>Agaricomycetes</taxon>
        <taxon>Agaricomycetidae</taxon>
        <taxon>Boletales</taxon>
        <taxon>Suillineae</taxon>
        <taxon>Suillaceae</taxon>
        <taxon>Suillus</taxon>
    </lineage>
</organism>